<dbReference type="RefSeq" id="WP_271434588.1">
    <property type="nucleotide sequence ID" value="NZ_CP073355.1"/>
</dbReference>
<dbReference type="SUPFAM" id="SSF48452">
    <property type="entry name" value="TPR-like"/>
    <property type="match status" value="2"/>
</dbReference>
<dbReference type="PANTHER" id="PTHR44943:SF8">
    <property type="entry name" value="TPR REPEAT-CONTAINING PROTEIN MJ0263"/>
    <property type="match status" value="1"/>
</dbReference>
<dbReference type="Pfam" id="PF13181">
    <property type="entry name" value="TPR_8"/>
    <property type="match status" value="1"/>
</dbReference>
<proteinExistence type="predicted"/>
<dbReference type="AlphaFoldDB" id="A0AAX3BBS4"/>
<organism evidence="5 6">
    <name type="scientific">Thermospira aquatica</name>
    <dbReference type="NCBI Taxonomy" id="2828656"/>
    <lineage>
        <taxon>Bacteria</taxon>
        <taxon>Pseudomonadati</taxon>
        <taxon>Spirochaetota</taxon>
        <taxon>Spirochaetia</taxon>
        <taxon>Brevinematales</taxon>
        <taxon>Thermospiraceae</taxon>
        <taxon>Thermospira</taxon>
    </lineage>
</organism>
<keyword evidence="4" id="KW-0812">Transmembrane</keyword>
<keyword evidence="6" id="KW-1185">Reference proteome</keyword>
<evidence type="ECO:0000256" key="1">
    <source>
        <dbReference type="ARBA" id="ARBA00022737"/>
    </source>
</evidence>
<evidence type="ECO:0000256" key="4">
    <source>
        <dbReference type="SAM" id="Phobius"/>
    </source>
</evidence>
<keyword evidence="4" id="KW-1133">Transmembrane helix</keyword>
<feature type="repeat" description="TPR" evidence="3">
    <location>
        <begin position="104"/>
        <end position="137"/>
    </location>
</feature>
<reference evidence="5" key="1">
    <citation type="submission" date="2021-04" db="EMBL/GenBank/DDBJ databases">
        <authorList>
            <person name="Postec A."/>
        </authorList>
    </citation>
    <scope>NUCLEOTIDE SEQUENCE</scope>
    <source>
        <strain evidence="5">F1F22</strain>
    </source>
</reference>
<dbReference type="Pfam" id="PF12895">
    <property type="entry name" value="ANAPC3"/>
    <property type="match status" value="1"/>
</dbReference>
<dbReference type="KEGG" id="taqu:KDW03_08150"/>
<protein>
    <submittedName>
        <fullName evidence="5">Tetratricopeptide repeat protein</fullName>
    </submittedName>
</protein>
<dbReference type="PROSITE" id="PS50005">
    <property type="entry name" value="TPR"/>
    <property type="match status" value="3"/>
</dbReference>
<dbReference type="EMBL" id="CP073355">
    <property type="protein sequence ID" value="URA09459.1"/>
    <property type="molecule type" value="Genomic_DNA"/>
</dbReference>
<gene>
    <name evidence="5" type="ORF">KDW03_08150</name>
</gene>
<evidence type="ECO:0000256" key="2">
    <source>
        <dbReference type="ARBA" id="ARBA00022803"/>
    </source>
</evidence>
<dbReference type="PANTHER" id="PTHR44943">
    <property type="entry name" value="CELLULOSE SYNTHASE OPERON PROTEIN C"/>
    <property type="match status" value="1"/>
</dbReference>
<keyword evidence="1" id="KW-0677">Repeat</keyword>
<evidence type="ECO:0000313" key="5">
    <source>
        <dbReference type="EMBL" id="URA09459.1"/>
    </source>
</evidence>
<keyword evidence="4" id="KW-0472">Membrane</keyword>
<evidence type="ECO:0000256" key="3">
    <source>
        <dbReference type="PROSITE-ProRule" id="PRU00339"/>
    </source>
</evidence>
<sequence>MEILAWLIAGAVVTVGALLIFTVISAFGKLKNYNKTIEKALEKGDYMKAEKIALRYVDSYPEDFILKYYLGQAYEGQKNYAKAIFYYEKAALLVSVETDAHLRSQFYLRIADLYKRRQQYKEAIGYYALVLEKDPRNSKALFSAGECCFQLGLYSKAWEHLSTYVTLKPDNVRAFYLLAETCEKLGKFEEAFQNYEQIVENHATTDEVLTTKSMYRSALLAKKLQNYQKSEKYLRQLLEVDQYYEDALKELVGLLVLTERVEEAIHLVQDFEKEVSPPTRADLYFHIGNGYFKNKEYYTAIQTWKKGFQDNPSHPQLRELVNRYADILTHKGMEIYFGRDQHQFELFLEHGFPYKEIRGMYHEGHLSVLQVQETMVVLYRAPFSFKEKEIAIVENILKSRFNAAPFFTLYALYGVEGWDEVKIKEQNQIELVFGKGFIEWLEQTYDRFQKKKNE</sequence>
<dbReference type="InterPro" id="IPR011990">
    <property type="entry name" value="TPR-like_helical_dom_sf"/>
</dbReference>
<keyword evidence="2 3" id="KW-0802">TPR repeat</keyword>
<dbReference type="Gene3D" id="1.25.40.10">
    <property type="entry name" value="Tetratricopeptide repeat domain"/>
    <property type="match status" value="2"/>
</dbReference>
<evidence type="ECO:0000313" key="6">
    <source>
        <dbReference type="Proteomes" id="UP001056539"/>
    </source>
</evidence>
<feature type="repeat" description="TPR" evidence="3">
    <location>
        <begin position="138"/>
        <end position="171"/>
    </location>
</feature>
<feature type="repeat" description="TPR" evidence="3">
    <location>
        <begin position="281"/>
        <end position="314"/>
    </location>
</feature>
<reference evidence="5" key="2">
    <citation type="submission" date="2022-06" db="EMBL/GenBank/DDBJ databases">
        <title>Thermospira aquatica gen. nov., sp. nov.</title>
        <authorList>
            <person name="Ben Ali Gam Z."/>
            <person name="Labat M."/>
        </authorList>
    </citation>
    <scope>NUCLEOTIDE SEQUENCE</scope>
    <source>
        <strain evidence="5">F1F22</strain>
    </source>
</reference>
<accession>A0AAX3BBS4</accession>
<dbReference type="Proteomes" id="UP001056539">
    <property type="component" value="Chromosome"/>
</dbReference>
<name>A0AAX3BBS4_9SPIR</name>
<dbReference type="InterPro" id="IPR051685">
    <property type="entry name" value="Ycf3/AcsC/BcsC/TPR_MFPF"/>
</dbReference>
<feature type="transmembrane region" description="Helical" evidence="4">
    <location>
        <begin position="6"/>
        <end position="27"/>
    </location>
</feature>
<dbReference type="Pfam" id="PF13432">
    <property type="entry name" value="TPR_16"/>
    <property type="match status" value="1"/>
</dbReference>
<dbReference type="InterPro" id="IPR019734">
    <property type="entry name" value="TPR_rpt"/>
</dbReference>
<dbReference type="SMART" id="SM00028">
    <property type="entry name" value="TPR"/>
    <property type="match status" value="6"/>
</dbReference>